<dbReference type="EMBL" id="SHKP01000006">
    <property type="protein sequence ID" value="RZT97890.1"/>
    <property type="molecule type" value="Genomic_DNA"/>
</dbReference>
<accession>A0A4Q7VNF1</accession>
<keyword evidence="2" id="KW-1185">Reference proteome</keyword>
<evidence type="ECO:0000313" key="1">
    <source>
        <dbReference type="EMBL" id="RZT97890.1"/>
    </source>
</evidence>
<protein>
    <recommendedName>
        <fullName evidence="3">Phasin protein</fullName>
    </recommendedName>
</protein>
<organism evidence="1 2">
    <name type="scientific">Rivibacter subsaxonicus</name>
    <dbReference type="NCBI Taxonomy" id="457575"/>
    <lineage>
        <taxon>Bacteria</taxon>
        <taxon>Pseudomonadati</taxon>
        <taxon>Pseudomonadota</taxon>
        <taxon>Betaproteobacteria</taxon>
        <taxon>Burkholderiales</taxon>
        <taxon>Rivibacter</taxon>
    </lineage>
</organism>
<dbReference type="AlphaFoldDB" id="A0A4Q7VNF1"/>
<dbReference type="Proteomes" id="UP000293671">
    <property type="component" value="Unassembled WGS sequence"/>
</dbReference>
<name>A0A4Q7VNF1_9BURK</name>
<dbReference type="RefSeq" id="WP_130432143.1">
    <property type="nucleotide sequence ID" value="NZ_SHKP01000006.1"/>
</dbReference>
<dbReference type="NCBIfam" id="NF045536">
    <property type="entry name" value="phasin_PhaP6"/>
    <property type="match status" value="1"/>
</dbReference>
<evidence type="ECO:0000313" key="2">
    <source>
        <dbReference type="Proteomes" id="UP000293671"/>
    </source>
</evidence>
<dbReference type="InterPro" id="IPR053785">
    <property type="entry name" value="PhaP6-like"/>
</dbReference>
<comment type="caution">
    <text evidence="1">The sequence shown here is derived from an EMBL/GenBank/DDBJ whole genome shotgun (WGS) entry which is preliminary data.</text>
</comment>
<dbReference type="OrthoDB" id="5625573at2"/>
<sequence length="168" mass="17972">MKYRKRTPPNPWNPMFGNQQLWLDLATRNTEMLMAAAQVITHRTQRMASAGPQPNARDRREFVRMGSEKVDAARESATAMGTQMMALPWDLGLRWWQAASRASAAAGALGASRTPAQAMARGKTLANALQATGKAAAHASNAGARVAGRGLAPIHAKATANARRLAKG</sequence>
<reference evidence="1 2" key="1">
    <citation type="submission" date="2019-02" db="EMBL/GenBank/DDBJ databases">
        <title>Genomic Encyclopedia of Type Strains, Phase IV (KMG-IV): sequencing the most valuable type-strain genomes for metagenomic binning, comparative biology and taxonomic classification.</title>
        <authorList>
            <person name="Goeker M."/>
        </authorList>
    </citation>
    <scope>NUCLEOTIDE SEQUENCE [LARGE SCALE GENOMIC DNA]</scope>
    <source>
        <strain evidence="1 2">DSM 19570</strain>
    </source>
</reference>
<proteinExistence type="predicted"/>
<gene>
    <name evidence="1" type="ORF">EV670_2290</name>
</gene>
<evidence type="ECO:0008006" key="3">
    <source>
        <dbReference type="Google" id="ProtNLM"/>
    </source>
</evidence>